<dbReference type="SMART" id="SM00635">
    <property type="entry name" value="BID_2"/>
    <property type="match status" value="1"/>
</dbReference>
<keyword evidence="5" id="KW-1185">Reference proteome</keyword>
<evidence type="ECO:0000313" key="4">
    <source>
        <dbReference type="EMBL" id="MEQ2356752.1"/>
    </source>
</evidence>
<gene>
    <name evidence="4" type="ORF">WMO75_00095</name>
</gene>
<feature type="compositionally biased region" description="Acidic residues" evidence="1">
    <location>
        <begin position="65"/>
        <end position="97"/>
    </location>
</feature>
<reference evidence="4 5" key="1">
    <citation type="submission" date="2024-03" db="EMBL/GenBank/DDBJ databases">
        <title>Human intestinal bacterial collection.</title>
        <authorList>
            <person name="Pauvert C."/>
            <person name="Hitch T.C.A."/>
            <person name="Clavel T."/>
        </authorList>
    </citation>
    <scope>NUCLEOTIDE SEQUENCE [LARGE SCALE GENOMIC DNA]</scope>
    <source>
        <strain evidence="4 5">CLA-AA-H95</strain>
    </source>
</reference>
<feature type="chain" id="PRO_5047339779" evidence="2">
    <location>
        <begin position="29"/>
        <end position="1728"/>
    </location>
</feature>
<name>A0ABV1AFW2_9FIRM</name>
<accession>A0ABV1AFW2</accession>
<dbReference type="Gene3D" id="2.60.40.1080">
    <property type="match status" value="1"/>
</dbReference>
<dbReference type="SUPFAM" id="SSF49373">
    <property type="entry name" value="Invasin/intimin cell-adhesion fragments"/>
    <property type="match status" value="1"/>
</dbReference>
<feature type="region of interest" description="Disordered" evidence="1">
    <location>
        <begin position="38"/>
        <end position="97"/>
    </location>
</feature>
<keyword evidence="2" id="KW-0732">Signal</keyword>
<evidence type="ECO:0000259" key="3">
    <source>
        <dbReference type="SMART" id="SM00635"/>
    </source>
</evidence>
<evidence type="ECO:0000256" key="1">
    <source>
        <dbReference type="SAM" id="MobiDB-lite"/>
    </source>
</evidence>
<evidence type="ECO:0000256" key="2">
    <source>
        <dbReference type="SAM" id="SignalP"/>
    </source>
</evidence>
<dbReference type="InterPro" id="IPR003343">
    <property type="entry name" value="Big_2"/>
</dbReference>
<feature type="domain" description="BIG2" evidence="3">
    <location>
        <begin position="1647"/>
        <end position="1725"/>
    </location>
</feature>
<sequence>MRPKGKRMLAWLLATTVTLSGNSFTVLADELDFTDAQEVHEEETTEEQAAQDENATAEIQIQDDFQSEEIEEPVVEEAEEPQIEETEESEITAEEVDEEIQEEPLFSAGEEENNQDPEEYKIWFENLRDDEYSTYFFDNENGELRLNTENLNGKNASISWEVGSRTNDPGGLGNDEFTTDTGLSEEMIFWSENAENNSVLEIDGAKLQEAIRWLSDNKGDEYWFEVRAYVNTEGNDEPVYQEQAGLYSREHVEDYHLPDDEVLLTDWNYWVGRYNYSCYVENEEYLNGGDIALELTDVSVVNAPEEEDETPVCEIELADEDGWNIRAKRFGTAIVTLTYKDISGEEQQHSFRIYVDGHKFTLEPQWPASGNNMLKNSEMTISFVLHHDWKNSDEDQGSEDMTGWTLELDPDEGGYAYDTNLLDVEVHGEEHTITIRSKDNTWGTGIALRALHPSEDESEEPTYSYVNIPVQVCEEYDVLYPESIENIQAGDVLDFNTCDLKVERIKENQESYIRDDVTYGFEYDKNQWTDEAADGQLPILRRKTADGTWVNVIARDGDGNEIGRREYWFDDLDYSIWFENLREGDYSTYFFSDENGELKLNTENLNDRDTYISWEVGYRTDDQNGGDDKFTSDMELPEEMIFWSETEDNSILEINGQKLWNANRWLDENVGNNFWFEVRASVKVGEENVYMTQAGINPRETREDYYLPEDEVILMDDDYWINRNYDGWVQNQENPDGRNFDFAVADVTVSNAEDEEDETPVCEVEYQDENGWNIQAKRFGTAVVTLTYDNLSGEEQQHSFNLYVNSDRFILEPQWPTDGSCMLKNSEMKLSFVLTHDWRHSDEDQGSEEVKDWKLEFAPDENGYAYETNLLKSVEINGHELTIKSGEETWGTDILLKAMIPSENETWEDVAYNNPHIEVCEEYDVLYPESIENINVNETLDLTQCGIKVEHIKENEEPYVRDDVTFDFEYDTNQWTNEASEDQFPILRRNTTDGTRVIVIARDGDGNEIGRREYWFDGLDYSVWFENMRQGEDSTYFFDGETGELQLNTESLKDKKNVSVEWEVGYRTDVDENENDQFTLVPTSQKFWSEKKGDDSVLVINGTKLCKADKWLEENDRSEYWFEVRAHIKINGTEVFTCQSGLYGKENVEEYYINFGATLETVPGENVWLNQNLNCYVENPEHPYGELLQAKITKVKTLNKQIYSIAYLKNGWRMKAEKPGETKIEVTYTDIHGNQQKGFFNISVTDVFYWCNCIPENNSDSILANEEKRYDLSVYRRDAKHLDGEKVDSSEYEFELIEDSYDENAVGYVNIEGNTLTIKAKDVQDQEIFVGLRVVSKERDEEDNPLWSAETQIYAQAVKEYSAQIRLKEIIDTNPNVGETIDLNEHHPGIFKYNDETQEWEEIQDDENVRIRLEYDETVWEAVNEEAIPTLRRIAQGQSDLHLIAEERHIDRYGNEVWEKIAEENCYFPTVYDKDAECSHIWETVTDSNATCGKAGKRHQECTACQAKKTLSDIPATGKHKWGKYTVTKKATVFAQGQETRTCSVCKKKETRKTAKLKAALNLSAYAFPLQRGKTVTIKSSGLKNGDYVKLVSSAKSSVLKAVKLKNGNIRLTAQRSTSKKAVAVKVLVKTAGGASRTITVTVQSNQVTTKKITGIARSLSVKRGKTITLKPARYPFTSQEKITYTSSNKKIATVDANGRVKGIKTGSAVITVKSGKAVYKTTVKVTK</sequence>
<feature type="signal peptide" evidence="2">
    <location>
        <begin position="1"/>
        <end position="28"/>
    </location>
</feature>
<comment type="caution">
    <text evidence="4">The sequence shown here is derived from an EMBL/GenBank/DDBJ whole genome shotgun (WGS) entry which is preliminary data.</text>
</comment>
<dbReference type="Pfam" id="PF02368">
    <property type="entry name" value="Big_2"/>
    <property type="match status" value="1"/>
</dbReference>
<feature type="compositionally biased region" description="Acidic residues" evidence="1">
    <location>
        <begin position="38"/>
        <end position="50"/>
    </location>
</feature>
<organism evidence="4 5">
    <name type="scientific">Blautia intestinihominis</name>
    <dbReference type="NCBI Taxonomy" id="3133152"/>
    <lineage>
        <taxon>Bacteria</taxon>
        <taxon>Bacillati</taxon>
        <taxon>Bacillota</taxon>
        <taxon>Clostridia</taxon>
        <taxon>Lachnospirales</taxon>
        <taxon>Lachnospiraceae</taxon>
        <taxon>Blautia</taxon>
    </lineage>
</organism>
<protein>
    <submittedName>
        <fullName evidence="4">Ig-like domain-containing protein</fullName>
    </submittedName>
</protein>
<dbReference type="EMBL" id="JBBMEI010000001">
    <property type="protein sequence ID" value="MEQ2356752.1"/>
    <property type="molecule type" value="Genomic_DNA"/>
</dbReference>
<dbReference type="Proteomes" id="UP001446032">
    <property type="component" value="Unassembled WGS sequence"/>
</dbReference>
<evidence type="ECO:0000313" key="5">
    <source>
        <dbReference type="Proteomes" id="UP001446032"/>
    </source>
</evidence>
<dbReference type="InterPro" id="IPR008964">
    <property type="entry name" value="Invasin/intimin_cell_adhesion"/>
</dbReference>
<proteinExistence type="predicted"/>
<dbReference type="RefSeq" id="WP_349077446.1">
    <property type="nucleotide sequence ID" value="NZ_JBBMEI010000001.1"/>
</dbReference>